<dbReference type="Proteomes" id="UP001597114">
    <property type="component" value="Unassembled WGS sequence"/>
</dbReference>
<comment type="similarity">
    <text evidence="1 3">Belongs to the short-chain dehydrogenases/reductases (SDR) family.</text>
</comment>
<evidence type="ECO:0000313" key="5">
    <source>
        <dbReference type="Proteomes" id="UP001597114"/>
    </source>
</evidence>
<sequence length="236" mass="24447">MDIQNSVAVVTGANRGLGRHFAAELVKRGAKVYAGARNPSSIDLPDVVPLQIDITDPHSVAAAAATASDATLLINNAGIDTRTDLLDGDFDNIRLEMETHFFGTLRATRAFVPVIEANGGGGVVNVLSVLSWIHIAPHEAYSTAKAASWAATNALRLRLAPKGIQVTALHVGYLDTDMAATVGSPKGDPAVVAAITLDGVQAGAHEVLADDLSKNVRAGLSADLTALYPQLTGPQA</sequence>
<dbReference type="PRINTS" id="PR00080">
    <property type="entry name" value="SDRFAMILY"/>
</dbReference>
<dbReference type="Pfam" id="PF00106">
    <property type="entry name" value="adh_short"/>
    <property type="match status" value="1"/>
</dbReference>
<comment type="caution">
    <text evidence="4">The sequence shown here is derived from an EMBL/GenBank/DDBJ whole genome shotgun (WGS) entry which is preliminary data.</text>
</comment>
<evidence type="ECO:0000313" key="4">
    <source>
        <dbReference type="EMBL" id="MFD1517120.1"/>
    </source>
</evidence>
<dbReference type="EMBL" id="JBHUCO010000006">
    <property type="protein sequence ID" value="MFD1517120.1"/>
    <property type="molecule type" value="Genomic_DNA"/>
</dbReference>
<evidence type="ECO:0000256" key="2">
    <source>
        <dbReference type="ARBA" id="ARBA00023002"/>
    </source>
</evidence>
<evidence type="ECO:0000256" key="1">
    <source>
        <dbReference type="ARBA" id="ARBA00006484"/>
    </source>
</evidence>
<keyword evidence="2" id="KW-0560">Oxidoreductase</keyword>
<dbReference type="PRINTS" id="PR00081">
    <property type="entry name" value="GDHRDH"/>
</dbReference>
<name>A0ABW4ERY5_9PSEU</name>
<dbReference type="PANTHER" id="PTHR44196">
    <property type="entry name" value="DEHYDROGENASE/REDUCTASE SDR FAMILY MEMBER 7B"/>
    <property type="match status" value="1"/>
</dbReference>
<keyword evidence="5" id="KW-1185">Reference proteome</keyword>
<dbReference type="InterPro" id="IPR036291">
    <property type="entry name" value="NAD(P)-bd_dom_sf"/>
</dbReference>
<proteinExistence type="inferred from homology"/>
<reference evidence="5" key="1">
    <citation type="journal article" date="2019" name="Int. J. Syst. Evol. Microbiol.">
        <title>The Global Catalogue of Microorganisms (GCM) 10K type strain sequencing project: providing services to taxonomists for standard genome sequencing and annotation.</title>
        <authorList>
            <consortium name="The Broad Institute Genomics Platform"/>
            <consortium name="The Broad Institute Genome Sequencing Center for Infectious Disease"/>
            <person name="Wu L."/>
            <person name="Ma J."/>
        </authorList>
    </citation>
    <scope>NUCLEOTIDE SEQUENCE [LARGE SCALE GENOMIC DNA]</scope>
    <source>
        <strain evidence="5">CCM 7043</strain>
    </source>
</reference>
<gene>
    <name evidence="4" type="ORF">ACFSJD_06470</name>
</gene>
<organism evidence="4 5">
    <name type="scientific">Pseudonocardia yunnanensis</name>
    <dbReference type="NCBI Taxonomy" id="58107"/>
    <lineage>
        <taxon>Bacteria</taxon>
        <taxon>Bacillati</taxon>
        <taxon>Actinomycetota</taxon>
        <taxon>Actinomycetes</taxon>
        <taxon>Pseudonocardiales</taxon>
        <taxon>Pseudonocardiaceae</taxon>
        <taxon>Pseudonocardia</taxon>
    </lineage>
</organism>
<dbReference type="NCBIfam" id="NF006119">
    <property type="entry name" value="PRK08264.1-5"/>
    <property type="match status" value="1"/>
</dbReference>
<dbReference type="SUPFAM" id="SSF51735">
    <property type="entry name" value="NAD(P)-binding Rossmann-fold domains"/>
    <property type="match status" value="1"/>
</dbReference>
<accession>A0ABW4ERY5</accession>
<evidence type="ECO:0000256" key="3">
    <source>
        <dbReference type="RuleBase" id="RU000363"/>
    </source>
</evidence>
<dbReference type="InterPro" id="IPR002347">
    <property type="entry name" value="SDR_fam"/>
</dbReference>
<dbReference type="PANTHER" id="PTHR44196:SF1">
    <property type="entry name" value="DEHYDROGENASE_REDUCTASE SDR FAMILY MEMBER 7B"/>
    <property type="match status" value="1"/>
</dbReference>
<protein>
    <submittedName>
        <fullName evidence="4">SDR family oxidoreductase</fullName>
    </submittedName>
</protein>
<dbReference type="Gene3D" id="3.40.50.720">
    <property type="entry name" value="NAD(P)-binding Rossmann-like Domain"/>
    <property type="match status" value="1"/>
</dbReference>
<dbReference type="RefSeq" id="WP_344729318.1">
    <property type="nucleotide sequence ID" value="NZ_BAAAUS010000059.1"/>
</dbReference>